<comment type="catalytic activity">
    <reaction evidence="1 8">
        <text>(2R)-2-phosphoglycerate = (2R)-3-phosphoglycerate</text>
        <dbReference type="Rhea" id="RHEA:15901"/>
        <dbReference type="ChEBI" id="CHEBI:58272"/>
        <dbReference type="ChEBI" id="CHEBI:58289"/>
        <dbReference type="EC" id="5.4.2.12"/>
    </reaction>
</comment>
<feature type="binding site" evidence="8">
    <location>
        <position position="187"/>
    </location>
    <ligand>
        <name>substrate</name>
    </ligand>
</feature>
<keyword evidence="5 8" id="KW-0324">Glycolysis</keyword>
<dbReference type="RefSeq" id="WP_320499470.1">
    <property type="nucleotide sequence ID" value="NZ_JAXCLX010000001.1"/>
</dbReference>
<feature type="binding site" evidence="8">
    <location>
        <begin position="257"/>
        <end position="260"/>
    </location>
    <ligand>
        <name>substrate</name>
    </ligand>
</feature>
<evidence type="ECO:0000256" key="8">
    <source>
        <dbReference type="HAMAP-Rule" id="MF_01038"/>
    </source>
</evidence>
<dbReference type="Gene3D" id="3.40.720.10">
    <property type="entry name" value="Alkaline Phosphatase, subunit A"/>
    <property type="match status" value="1"/>
</dbReference>
<evidence type="ECO:0000313" key="13">
    <source>
        <dbReference type="Proteomes" id="UP001271769"/>
    </source>
</evidence>
<evidence type="ECO:0000256" key="2">
    <source>
        <dbReference type="ARBA" id="ARBA00004798"/>
    </source>
</evidence>
<dbReference type="GO" id="GO:0004619">
    <property type="term" value="F:phosphoglycerate mutase activity"/>
    <property type="evidence" value="ECO:0007669"/>
    <property type="project" value="UniProtKB-EC"/>
</dbReference>
<dbReference type="PANTHER" id="PTHR31637:SF0">
    <property type="entry name" value="2,3-BISPHOSPHOGLYCERATE-INDEPENDENT PHOSPHOGLYCERATE MUTASE"/>
    <property type="match status" value="1"/>
</dbReference>
<reference evidence="12 13" key="1">
    <citation type="journal article" date="2013" name="Antonie Van Leeuwenhoek">
        <title>Dongia rigui sp. nov., isolated from freshwater of a large wetland in Korea.</title>
        <authorList>
            <person name="Baik K.S."/>
            <person name="Hwang Y.M."/>
            <person name="Choi J.S."/>
            <person name="Kwon J."/>
            <person name="Seong C.N."/>
        </authorList>
    </citation>
    <scope>NUCLEOTIDE SEQUENCE [LARGE SCALE GENOMIC DNA]</scope>
    <source>
        <strain evidence="12 13">04SU4-P</strain>
    </source>
</reference>
<comment type="cofactor">
    <cofactor evidence="8">
        <name>Mn(2+)</name>
        <dbReference type="ChEBI" id="CHEBI:29035"/>
    </cofactor>
    <text evidence="8">Binds 2 manganese ions per subunit.</text>
</comment>
<dbReference type="PIRSF" id="PIRSF001492">
    <property type="entry name" value="IPGAM"/>
    <property type="match status" value="1"/>
</dbReference>
<keyword evidence="6 8" id="KW-0464">Manganese</keyword>
<feature type="binding site" evidence="8">
    <location>
        <position position="404"/>
    </location>
    <ligand>
        <name>Mn(2+)</name>
        <dbReference type="ChEBI" id="CHEBI:29035"/>
        <label>1</label>
    </ligand>
</feature>
<comment type="pathway">
    <text evidence="2 8">Carbohydrate degradation; glycolysis; pyruvate from D-glyceraldehyde 3-phosphate: step 3/5.</text>
</comment>
<evidence type="ECO:0000256" key="5">
    <source>
        <dbReference type="ARBA" id="ARBA00023152"/>
    </source>
</evidence>
<dbReference type="InterPro" id="IPR036646">
    <property type="entry name" value="PGAM_B_sf"/>
</dbReference>
<comment type="subunit">
    <text evidence="8">Monomer.</text>
</comment>
<dbReference type="EC" id="5.4.2.12" evidence="8 9"/>
<keyword evidence="7 8" id="KW-0413">Isomerase</keyword>
<feature type="binding site" evidence="8">
    <location>
        <position position="65"/>
    </location>
    <ligand>
        <name>Mn(2+)</name>
        <dbReference type="ChEBI" id="CHEBI:29035"/>
        <label>2</label>
    </ligand>
</feature>
<dbReference type="CDD" id="cd16010">
    <property type="entry name" value="iPGM"/>
    <property type="match status" value="1"/>
</dbReference>
<feature type="binding site" evidence="8">
    <location>
        <position position="333"/>
    </location>
    <ligand>
        <name>substrate</name>
    </ligand>
</feature>
<evidence type="ECO:0000259" key="11">
    <source>
        <dbReference type="Pfam" id="PF06415"/>
    </source>
</evidence>
<feature type="domain" description="BPG-independent PGAM N-terminal" evidence="11">
    <location>
        <begin position="85"/>
        <end position="294"/>
    </location>
</feature>
<feature type="binding site" evidence="8">
    <location>
        <position position="193"/>
    </location>
    <ligand>
        <name>substrate</name>
    </ligand>
</feature>
<evidence type="ECO:0000256" key="7">
    <source>
        <dbReference type="ARBA" id="ARBA00023235"/>
    </source>
</evidence>
<feature type="binding site" evidence="8">
    <location>
        <position position="441"/>
    </location>
    <ligand>
        <name>Mn(2+)</name>
        <dbReference type="ChEBI" id="CHEBI:29035"/>
        <label>2</label>
    </ligand>
</feature>
<sequence>MTDKRPKPVVLCILDGWGHRHEHEDNAVVLADTPNWDRLTAENPWSLVDASELYVGLPEGQMGNSEVGHMNLGAGRVVMQDLPRIDRAIADGSIAKIPELEDFVTKVRAAKGDVQLLGLLSPGGVHSHQNHMVALCKILSGLGLGVVVHGFLDGRDTPPQSAKGFVADFEAKIANLPNVRIGTLGGRYYAMDRDKRWERVTLAYDAFHGDAPRVATAQAAIDEGYARGETDEFIKPTLIGNFPGFRNGDGLLMANFRADRARQLLTTLIDPAFKDFARKKVTSFSAILGMVEYSAELAKLMPCLFPPVELTRTLGEIIADHGMTQLRIAETEKYAHVTFFFNGGEESLFPGEERILVPSPKVATYDLMPEMSAYELTDKLVEAIGSGKFDLIVVNYANGDMVGHSGNLKAAMKAVEVVDACLGRVREAVVKQGGALLITADHGNCEMMKDPITGEPHTAHTLNRVPFILVNAPAWVHKLHDGRLADVAPTILALLGIIQPKEMTGQSLVTDPAPDGHNAGAASA</sequence>
<evidence type="ECO:0000256" key="3">
    <source>
        <dbReference type="ARBA" id="ARBA00008819"/>
    </source>
</evidence>
<gene>
    <name evidence="8 12" type="primary">gpmI</name>
    <name evidence="12" type="ORF">SMD31_04190</name>
</gene>
<name>A0ABU5DUW1_9PROT</name>
<comment type="function">
    <text evidence="8">Catalyzes the interconversion of 2-phosphoglycerate and 3-phosphoglycerate.</text>
</comment>
<evidence type="ECO:0000259" key="10">
    <source>
        <dbReference type="Pfam" id="PF01676"/>
    </source>
</evidence>
<feature type="binding site" evidence="8">
    <location>
        <position position="126"/>
    </location>
    <ligand>
        <name>substrate</name>
    </ligand>
</feature>
<dbReference type="HAMAP" id="MF_01038">
    <property type="entry name" value="GpmI"/>
    <property type="match status" value="1"/>
</dbReference>
<evidence type="ECO:0000256" key="6">
    <source>
        <dbReference type="ARBA" id="ARBA00023211"/>
    </source>
</evidence>
<feature type="binding site" evidence="8">
    <location>
        <begin position="155"/>
        <end position="156"/>
    </location>
    <ligand>
        <name>substrate</name>
    </ligand>
</feature>
<proteinExistence type="inferred from homology"/>
<dbReference type="Pfam" id="PF06415">
    <property type="entry name" value="iPGM_N"/>
    <property type="match status" value="1"/>
</dbReference>
<feature type="binding site" evidence="8">
    <location>
        <position position="400"/>
    </location>
    <ligand>
        <name>Mn(2+)</name>
        <dbReference type="ChEBI" id="CHEBI:29035"/>
        <label>1</label>
    </ligand>
</feature>
<feature type="binding site" evidence="8">
    <location>
        <position position="15"/>
    </location>
    <ligand>
        <name>Mn(2+)</name>
        <dbReference type="ChEBI" id="CHEBI:29035"/>
        <label>2</label>
    </ligand>
</feature>
<evidence type="ECO:0000313" key="12">
    <source>
        <dbReference type="EMBL" id="MDY0871103.1"/>
    </source>
</evidence>
<evidence type="ECO:0000256" key="9">
    <source>
        <dbReference type="NCBIfam" id="TIGR01307"/>
    </source>
</evidence>
<keyword evidence="13" id="KW-1185">Reference proteome</keyword>
<keyword evidence="4 8" id="KW-0479">Metal-binding</keyword>
<feature type="active site" description="Phosphoserine intermediate" evidence="8">
    <location>
        <position position="65"/>
    </location>
</feature>
<organism evidence="12 13">
    <name type="scientific">Dongia rigui</name>
    <dbReference type="NCBI Taxonomy" id="940149"/>
    <lineage>
        <taxon>Bacteria</taxon>
        <taxon>Pseudomonadati</taxon>
        <taxon>Pseudomonadota</taxon>
        <taxon>Alphaproteobacteria</taxon>
        <taxon>Rhodospirillales</taxon>
        <taxon>Dongiaceae</taxon>
        <taxon>Dongia</taxon>
    </lineage>
</organism>
<comment type="similarity">
    <text evidence="3 8">Belongs to the BPG-independent phosphoglycerate mutase family.</text>
</comment>
<dbReference type="InterPro" id="IPR011258">
    <property type="entry name" value="BPG-indep_PGM_N"/>
</dbReference>
<dbReference type="InterPro" id="IPR017850">
    <property type="entry name" value="Alkaline_phosphatase_core_sf"/>
</dbReference>
<dbReference type="InterPro" id="IPR005995">
    <property type="entry name" value="Pgm_bpd_ind"/>
</dbReference>
<feature type="binding site" evidence="8">
    <location>
        <position position="442"/>
    </location>
    <ligand>
        <name>Mn(2+)</name>
        <dbReference type="ChEBI" id="CHEBI:29035"/>
        <label>2</label>
    </ligand>
</feature>
<dbReference type="SUPFAM" id="SSF53649">
    <property type="entry name" value="Alkaline phosphatase-like"/>
    <property type="match status" value="1"/>
</dbReference>
<dbReference type="Pfam" id="PF01676">
    <property type="entry name" value="Metalloenzyme"/>
    <property type="match status" value="1"/>
</dbReference>
<comment type="caution">
    <text evidence="12">The sequence shown here is derived from an EMBL/GenBank/DDBJ whole genome shotgun (WGS) entry which is preliminary data.</text>
</comment>
<dbReference type="InterPro" id="IPR006124">
    <property type="entry name" value="Metalloenzyme"/>
</dbReference>
<evidence type="ECO:0000256" key="4">
    <source>
        <dbReference type="ARBA" id="ARBA00022723"/>
    </source>
</evidence>
<evidence type="ECO:0000256" key="1">
    <source>
        <dbReference type="ARBA" id="ARBA00000370"/>
    </source>
</evidence>
<dbReference type="NCBIfam" id="TIGR01307">
    <property type="entry name" value="pgm_bpd_ind"/>
    <property type="match status" value="1"/>
</dbReference>
<accession>A0ABU5DUW1</accession>
<feature type="binding site" evidence="8">
    <location>
        <position position="460"/>
    </location>
    <ligand>
        <name>Mn(2+)</name>
        <dbReference type="ChEBI" id="CHEBI:29035"/>
        <label>1</label>
    </ligand>
</feature>
<dbReference type="EMBL" id="JAXCLX010000001">
    <property type="protein sequence ID" value="MDY0871103.1"/>
    <property type="molecule type" value="Genomic_DNA"/>
</dbReference>
<dbReference type="PANTHER" id="PTHR31637">
    <property type="entry name" value="2,3-BISPHOSPHOGLYCERATE-INDEPENDENT PHOSPHOGLYCERATE MUTASE"/>
    <property type="match status" value="1"/>
</dbReference>
<dbReference type="Gene3D" id="3.40.1450.10">
    <property type="entry name" value="BPG-independent phosphoglycerate mutase, domain B"/>
    <property type="match status" value="1"/>
</dbReference>
<dbReference type="Proteomes" id="UP001271769">
    <property type="component" value="Unassembled WGS sequence"/>
</dbReference>
<feature type="domain" description="Metalloenzyme" evidence="10">
    <location>
        <begin position="7"/>
        <end position="497"/>
    </location>
</feature>
<protein>
    <recommendedName>
        <fullName evidence="8 9">2,3-bisphosphoglycerate-independent phosphoglycerate mutase</fullName>
        <shortName evidence="8">BPG-independent PGAM</shortName>
        <shortName evidence="8">Phosphoglyceromutase</shortName>
        <shortName evidence="8">iPGM</shortName>
        <ecNumber evidence="8 9">5.4.2.12</ecNumber>
    </recommendedName>
</protein>
<dbReference type="SUPFAM" id="SSF64158">
    <property type="entry name" value="2,3-Bisphosphoglycerate-independent phosphoglycerate mutase, substrate-binding domain"/>
    <property type="match status" value="1"/>
</dbReference>